<accession>A0A642UFR1</accession>
<keyword evidence="6" id="KW-1185">Reference proteome</keyword>
<evidence type="ECO:0000256" key="2">
    <source>
        <dbReference type="SAM" id="MobiDB-lite"/>
    </source>
</evidence>
<keyword evidence="1" id="KW-0539">Nucleus</keyword>
<feature type="region of interest" description="Disordered" evidence="2">
    <location>
        <begin position="63"/>
        <end position="90"/>
    </location>
</feature>
<dbReference type="Pfam" id="PF12209">
    <property type="entry name" value="SAC3"/>
    <property type="match status" value="1"/>
</dbReference>
<evidence type="ECO:0000256" key="1">
    <source>
        <dbReference type="PIRNR" id="PIRNR037320"/>
    </source>
</evidence>
<dbReference type="InterPro" id="IPR024293">
    <property type="entry name" value="SAC3_helical"/>
</dbReference>
<protein>
    <recommendedName>
        <fullName evidence="1">Nuclear mRNA export factor</fullName>
    </recommendedName>
</protein>
<evidence type="ECO:0000259" key="4">
    <source>
        <dbReference type="Pfam" id="PF12209"/>
    </source>
</evidence>
<proteinExistence type="inferred from homology"/>
<feature type="compositionally biased region" description="Polar residues" evidence="2">
    <location>
        <begin position="39"/>
        <end position="48"/>
    </location>
</feature>
<dbReference type="GO" id="GO:0006406">
    <property type="term" value="P:mRNA export from nucleus"/>
    <property type="evidence" value="ECO:0007669"/>
    <property type="project" value="UniProtKB-UniRule"/>
</dbReference>
<sequence length="1168" mass="130968">MSSVKAQRNPQGSRRRKPVKTRSRRSEDAEDAPPMAARESSTPASTVTAKGALNYPADVVAATGPLFPNPQQLGFTEKRSRTPRSTPKWHLAQPRNLVTPPIHRDEWDVANQNKMEQMEAQRRGDYHGLYEDFQRMRDVERKEMEKRGLVDAEGAAKDLTEAISFQGSCLDMCPTFERIRRANENNVKAWEKDKATGQISRDLAVKAFSRPAAGQPPPLPSDVRPPQVLQTTLDYLVNNAVNFLPDSHSFVWDRTRSIRQDFTYQNSYGLEAVDCNERIVRIHLVSLHIMAGSDVEYSQQQELEQFNKALQTLIEIYQDVRNHGGNSPNEPEFRAYQLLSHYRDPEPEREIQTLPPHIYNHQLVQLALRLRQLMSQNNVVERGVKNSPGALDAYVAFFRTVYSTEVPFLMASLLEVHFNAVRFYAFKAMARSYHSKAGGLTVSEVTNMLGFESDADTESFAEYYGVGVATNEQGAKLIQVSSTTLNSIQDKPKRAQAVSSAVTAKIGSQKLSSIVDSGLPNDSFHMTVAPKILEAPKIKPKLPKKPYTPIEQSVSSQPYVFGQKPNQATSVAPTTTSQPYVFGQRPNQNQNNMPAVFGAKPQPEVAPSITSNGSVKPSFGAPTTNTNIGFPKIPQKEPAPIDLKVADTEPSRRKYTPVVSGSEEPPLFLNSMHIKKPENVPVKTETSFNAPSIKPASVTEAPVAPAAPASPPKLRDHPQFSAALSGVSQNLVSSVVDKEVRALIESSLRAHQSQRKNREAIIDQLTGELYQAFIQEIIHNYTMQIIGAHFEDRWLAKRAVKQIAHQARESLAQKKLRERKRDELESVSLTGSIKFEPMAKRSAPDFNYYLNYRRDMDELWKAVDFESFSSVRPGSKMIVVAEDWDHVLSDWLGKKLGLTKNELTGVYENRLVNFTITSLPKSDFSMKETFGATPFLLLECVIDDENYQTKLAQAVRVLQKLVALLSRYSTYNAQIGIVLWDQRSHPSPPSDIERHLRLDELNHNPSIQRVEVAHMAHSDNVNVEFERFINSLGQHYDASLTARGERRRSRANAHSRNTSSVSTFADVSQSMSFIDAKEAEVIAQGSIRKRRFGYLEKYRGTKRRRTSEAGSVNSSVYNYLDSTMASINASVYDSANQSSLSKAVAERDEKLADLQSVLQSAKKYIKRT</sequence>
<feature type="compositionally biased region" description="Polar residues" evidence="2">
    <location>
        <begin position="1"/>
        <end position="12"/>
    </location>
</feature>
<organism evidence="5 6">
    <name type="scientific">Diutina rugosa</name>
    <name type="common">Yeast</name>
    <name type="synonym">Candida rugosa</name>
    <dbReference type="NCBI Taxonomy" id="5481"/>
    <lineage>
        <taxon>Eukaryota</taxon>
        <taxon>Fungi</taxon>
        <taxon>Dikarya</taxon>
        <taxon>Ascomycota</taxon>
        <taxon>Saccharomycotina</taxon>
        <taxon>Pichiomycetes</taxon>
        <taxon>Debaryomycetaceae</taxon>
        <taxon>Diutina</taxon>
    </lineage>
</organism>
<dbReference type="OrthoDB" id="264795at2759"/>
<dbReference type="InterPro" id="IPR045107">
    <property type="entry name" value="SAC3/GANP/THP3"/>
</dbReference>
<dbReference type="Gene3D" id="6.10.250.2880">
    <property type="match status" value="1"/>
</dbReference>
<feature type="domain" description="SAC3/GANP/THP3 conserved" evidence="3">
    <location>
        <begin position="172"/>
        <end position="468"/>
    </location>
</feature>
<dbReference type="GO" id="GO:0070390">
    <property type="term" value="C:transcription export complex 2"/>
    <property type="evidence" value="ECO:0007669"/>
    <property type="project" value="UniProtKB-UniRule"/>
</dbReference>
<dbReference type="GO" id="GO:0005737">
    <property type="term" value="C:cytoplasm"/>
    <property type="evidence" value="ECO:0007669"/>
    <property type="project" value="TreeGrafter"/>
</dbReference>
<dbReference type="GeneID" id="54784165"/>
<dbReference type="EMBL" id="SWFT01000161">
    <property type="protein sequence ID" value="KAA8897001.1"/>
    <property type="molecule type" value="Genomic_DNA"/>
</dbReference>
<dbReference type="RefSeq" id="XP_034009743.1">
    <property type="nucleotide sequence ID" value="XM_034158505.1"/>
</dbReference>
<dbReference type="GO" id="GO:0005635">
    <property type="term" value="C:nuclear envelope"/>
    <property type="evidence" value="ECO:0007669"/>
    <property type="project" value="UniProtKB-SubCell"/>
</dbReference>
<gene>
    <name evidence="5" type="ORF">DIURU_005514</name>
</gene>
<dbReference type="Proteomes" id="UP000449547">
    <property type="component" value="Unassembled WGS sequence"/>
</dbReference>
<feature type="domain" description="SAC3 helical" evidence="4">
    <location>
        <begin position="727"/>
        <end position="800"/>
    </location>
</feature>
<feature type="region of interest" description="Disordered" evidence="2">
    <location>
        <begin position="1"/>
        <end position="49"/>
    </location>
</feature>
<dbReference type="PANTHER" id="PTHR12436:SF3">
    <property type="entry name" value="GERMINAL-CENTER ASSOCIATED NUCLEAR PROTEIN"/>
    <property type="match status" value="1"/>
</dbReference>
<dbReference type="VEuPathDB" id="FungiDB:DIURU_005514"/>
<dbReference type="PANTHER" id="PTHR12436">
    <property type="entry name" value="80 KDA MCM3-ASSOCIATED PROTEIN"/>
    <property type="match status" value="1"/>
</dbReference>
<evidence type="ECO:0000313" key="5">
    <source>
        <dbReference type="EMBL" id="KAA8897001.1"/>
    </source>
</evidence>
<dbReference type="Pfam" id="PF03399">
    <property type="entry name" value="SAC3_GANP"/>
    <property type="match status" value="1"/>
</dbReference>
<dbReference type="InterPro" id="IPR005062">
    <property type="entry name" value="SAC3/GANP/THP3_conserved"/>
</dbReference>
<dbReference type="PIRSF" id="PIRSF037320">
    <property type="entry name" value="mRNA_export_factor_Sac3"/>
    <property type="match status" value="1"/>
</dbReference>
<comment type="similarity">
    <text evidence="1">Belongs to the SAC3 family.</text>
</comment>
<dbReference type="InterPro" id="IPR017173">
    <property type="entry name" value="Sac3"/>
</dbReference>
<name>A0A642UFR1_DIURU</name>
<comment type="subcellular location">
    <subcellularLocation>
        <location evidence="1">Nucleus envelope</location>
    </subcellularLocation>
</comment>
<dbReference type="OMA" id="FQGTCLD"/>
<comment type="caution">
    <text evidence="5">The sequence shown here is derived from an EMBL/GenBank/DDBJ whole genome shotgun (WGS) entry which is preliminary data.</text>
</comment>
<evidence type="ECO:0000259" key="3">
    <source>
        <dbReference type="Pfam" id="PF03399"/>
    </source>
</evidence>
<evidence type="ECO:0000313" key="6">
    <source>
        <dbReference type="Proteomes" id="UP000449547"/>
    </source>
</evidence>
<reference evidence="5 6" key="1">
    <citation type="submission" date="2019-07" db="EMBL/GenBank/DDBJ databases">
        <title>Genome assembly of two rare yeast pathogens: Diutina rugosa and Trichomonascus ciferrii.</title>
        <authorList>
            <person name="Mixao V."/>
            <person name="Saus E."/>
            <person name="Hansen A."/>
            <person name="Lass-Flor C."/>
            <person name="Gabaldon T."/>
        </authorList>
    </citation>
    <scope>NUCLEOTIDE SEQUENCE [LARGE SCALE GENOMIC DNA]</scope>
    <source>
        <strain evidence="5 6">CBS 613</strain>
    </source>
</reference>
<dbReference type="GO" id="GO:0042274">
    <property type="term" value="P:ribosomal small subunit biogenesis"/>
    <property type="evidence" value="ECO:0007669"/>
    <property type="project" value="UniProtKB-UniRule"/>
</dbReference>
<dbReference type="Gene3D" id="1.25.40.990">
    <property type="match status" value="1"/>
</dbReference>
<feature type="compositionally biased region" description="Basic residues" evidence="2">
    <location>
        <begin position="13"/>
        <end position="23"/>
    </location>
</feature>
<dbReference type="AlphaFoldDB" id="A0A642UFR1"/>